<accession>A0AAD9EMH1</accession>
<comment type="caution">
    <text evidence="1">The sequence shown here is derived from an EMBL/GenBank/DDBJ whole genome shotgun (WGS) entry which is preliminary data.</text>
</comment>
<evidence type="ECO:0000313" key="1">
    <source>
        <dbReference type="EMBL" id="KAK1853965.1"/>
    </source>
</evidence>
<reference evidence="1" key="1">
    <citation type="submission" date="2023-01" db="EMBL/GenBank/DDBJ databases">
        <title>Colletotrichum chrysophilum M932 genome sequence.</title>
        <authorList>
            <person name="Baroncelli R."/>
        </authorList>
    </citation>
    <scope>NUCLEOTIDE SEQUENCE</scope>
    <source>
        <strain evidence="1">M932</strain>
    </source>
</reference>
<organism evidence="1 2">
    <name type="scientific">Colletotrichum chrysophilum</name>
    <dbReference type="NCBI Taxonomy" id="1836956"/>
    <lineage>
        <taxon>Eukaryota</taxon>
        <taxon>Fungi</taxon>
        <taxon>Dikarya</taxon>
        <taxon>Ascomycota</taxon>
        <taxon>Pezizomycotina</taxon>
        <taxon>Sordariomycetes</taxon>
        <taxon>Hypocreomycetidae</taxon>
        <taxon>Glomerellales</taxon>
        <taxon>Glomerellaceae</taxon>
        <taxon>Colletotrichum</taxon>
        <taxon>Colletotrichum gloeosporioides species complex</taxon>
    </lineage>
</organism>
<evidence type="ECO:0000313" key="2">
    <source>
        <dbReference type="Proteomes" id="UP001243330"/>
    </source>
</evidence>
<proteinExistence type="predicted"/>
<dbReference type="EMBL" id="JAQOWY010000045">
    <property type="protein sequence ID" value="KAK1853965.1"/>
    <property type="molecule type" value="Genomic_DNA"/>
</dbReference>
<protein>
    <submittedName>
        <fullName evidence="1">Uncharacterized protein</fullName>
    </submittedName>
</protein>
<keyword evidence="2" id="KW-1185">Reference proteome</keyword>
<sequence>MRGNGWPQRFRRYVAFWWLFRSADRHKQERQAGRAEVQFLGRWSLPSKVRSALSRCTTALHWLPCTALSVCD</sequence>
<dbReference type="AlphaFoldDB" id="A0AAD9EMH1"/>
<gene>
    <name evidence="1" type="ORF">CCHR01_03383</name>
</gene>
<dbReference type="Proteomes" id="UP001243330">
    <property type="component" value="Unassembled WGS sequence"/>
</dbReference>
<name>A0AAD9EMH1_9PEZI</name>